<dbReference type="Proteomes" id="UP000186096">
    <property type="component" value="Unassembled WGS sequence"/>
</dbReference>
<dbReference type="OrthoDB" id="4337641at2"/>
<evidence type="ECO:0000313" key="1">
    <source>
        <dbReference type="EMBL" id="SIQ77017.1"/>
    </source>
</evidence>
<gene>
    <name evidence="1" type="ORF">SAMN05421833_103397</name>
</gene>
<name>A0A1N6VGW1_9ACTN</name>
<dbReference type="STRING" id="58117.SAMN05421833_103397"/>
<protein>
    <submittedName>
        <fullName evidence="1">Uncharacterized protein</fullName>
    </submittedName>
</protein>
<evidence type="ECO:0000313" key="2">
    <source>
        <dbReference type="Proteomes" id="UP000186096"/>
    </source>
</evidence>
<dbReference type="AlphaFoldDB" id="A0A1N6VGW1"/>
<sequence length="181" mass="19929">MRHAAGYSREQTPTMAALLFVMVLETVAMDLLLRRFGLPDLPRLVILALDASSALAVLGVMVSCARRPHVVSPDGLRLRYGRMFGLDVPAELIASARLDRRYDEKRLVRLSDGELALAVSSQTNLVVKLREPIEVPHPRRPWQPGRPAAAVRRVRFFADDPAATLRAVAALTTTTTGERAP</sequence>
<accession>A0A1N6VGW1</accession>
<dbReference type="EMBL" id="FTNI01000003">
    <property type="protein sequence ID" value="SIQ77017.1"/>
    <property type="molecule type" value="Genomic_DNA"/>
</dbReference>
<proteinExistence type="predicted"/>
<organism evidence="1 2">
    <name type="scientific">Microbispora rosea</name>
    <dbReference type="NCBI Taxonomy" id="58117"/>
    <lineage>
        <taxon>Bacteria</taxon>
        <taxon>Bacillati</taxon>
        <taxon>Actinomycetota</taxon>
        <taxon>Actinomycetes</taxon>
        <taxon>Streptosporangiales</taxon>
        <taxon>Streptosporangiaceae</taxon>
        <taxon>Microbispora</taxon>
    </lineage>
</organism>
<reference evidence="2" key="1">
    <citation type="submission" date="2017-01" db="EMBL/GenBank/DDBJ databases">
        <authorList>
            <person name="Varghese N."/>
            <person name="Submissions S."/>
        </authorList>
    </citation>
    <scope>NUCLEOTIDE SEQUENCE [LARGE SCALE GENOMIC DNA]</scope>
    <source>
        <strain evidence="2">ATCC 12950</strain>
    </source>
</reference>
<keyword evidence="2" id="KW-1185">Reference proteome</keyword>
<dbReference type="RefSeq" id="WP_076433741.1">
    <property type="nucleotide sequence ID" value="NZ_FTNI01000003.1"/>
</dbReference>